<keyword evidence="4" id="KW-1185">Reference proteome</keyword>
<dbReference type="AlphaFoldDB" id="A0A3A9K093"/>
<dbReference type="InterPro" id="IPR036291">
    <property type="entry name" value="NAD(P)-bd_dom_sf"/>
</dbReference>
<dbReference type="PROSITE" id="PS00061">
    <property type="entry name" value="ADH_SHORT"/>
    <property type="match status" value="1"/>
</dbReference>
<proteinExistence type="inferred from homology"/>
<reference evidence="3 4" key="1">
    <citation type="submission" date="2017-10" db="EMBL/GenBank/DDBJ databases">
        <title>Bacillus sp. nov., a halophilic bacterium isolated from a Keqin Lake.</title>
        <authorList>
            <person name="Wang H."/>
        </authorList>
    </citation>
    <scope>NUCLEOTIDE SEQUENCE [LARGE SCALE GENOMIC DNA]</scope>
    <source>
        <strain evidence="3 4">KCTC 13187</strain>
    </source>
</reference>
<dbReference type="InterPro" id="IPR002347">
    <property type="entry name" value="SDR_fam"/>
</dbReference>
<dbReference type="GO" id="GO:0016616">
    <property type="term" value="F:oxidoreductase activity, acting on the CH-OH group of donors, NAD or NADP as acceptor"/>
    <property type="evidence" value="ECO:0007669"/>
    <property type="project" value="TreeGrafter"/>
</dbReference>
<dbReference type="Gene3D" id="3.40.50.720">
    <property type="entry name" value="NAD(P)-binding Rossmann-like Domain"/>
    <property type="match status" value="1"/>
</dbReference>
<comment type="similarity">
    <text evidence="1">Belongs to the short-chain dehydrogenases/reductases (SDR) family.</text>
</comment>
<dbReference type="PANTHER" id="PTHR42760">
    <property type="entry name" value="SHORT-CHAIN DEHYDROGENASES/REDUCTASES FAMILY MEMBER"/>
    <property type="match status" value="1"/>
</dbReference>
<name>A0A3A9K093_9BACI</name>
<sequence length="255" mass="27382">MLININLEKQTVLITGGETGIGRAIAIKVAEAGARVAINYNSSKESAEQVTSEIIANGGIAYNYQCDVTKEEQVKIMVSNIEVDLGSVDILVNNAGSLIERCRVDEMSSELWEEVVNVNQKSVFLCSKYVIPAMKMNNYGRIINVSSIAARNGGGMGAVIYASTKAAVSAFTKGLARELSEFQISVNGVAPGTITTAFHDKFTENNVREKVVETIPLKREGTPEEVANAVLYLASPLSSFLLGEVIEVNGGQLMD</sequence>
<dbReference type="PRINTS" id="PR00080">
    <property type="entry name" value="SDRFAMILY"/>
</dbReference>
<dbReference type="InterPro" id="IPR020904">
    <property type="entry name" value="Sc_DH/Rdtase_CS"/>
</dbReference>
<dbReference type="Pfam" id="PF13561">
    <property type="entry name" value="adh_short_C2"/>
    <property type="match status" value="1"/>
</dbReference>
<dbReference type="PANTHER" id="PTHR42760:SF135">
    <property type="entry name" value="BLL7886 PROTEIN"/>
    <property type="match status" value="1"/>
</dbReference>
<protein>
    <submittedName>
        <fullName evidence="3">Oxidoreductase</fullName>
    </submittedName>
</protein>
<dbReference type="RefSeq" id="WP_110935794.1">
    <property type="nucleotide sequence ID" value="NZ_PDOE01000006.1"/>
</dbReference>
<dbReference type="NCBIfam" id="NF005559">
    <property type="entry name" value="PRK07231.1"/>
    <property type="match status" value="1"/>
</dbReference>
<keyword evidence="2" id="KW-0560">Oxidoreductase</keyword>
<dbReference type="PRINTS" id="PR00081">
    <property type="entry name" value="GDHRDH"/>
</dbReference>
<dbReference type="FunFam" id="3.40.50.720:FF:000173">
    <property type="entry name" value="3-oxoacyl-[acyl-carrier protein] reductase"/>
    <property type="match status" value="1"/>
</dbReference>
<organism evidence="3 4">
    <name type="scientific">Salipaludibacillus neizhouensis</name>
    <dbReference type="NCBI Taxonomy" id="885475"/>
    <lineage>
        <taxon>Bacteria</taxon>
        <taxon>Bacillati</taxon>
        <taxon>Bacillota</taxon>
        <taxon>Bacilli</taxon>
        <taxon>Bacillales</taxon>
        <taxon>Bacillaceae</taxon>
    </lineage>
</organism>
<dbReference type="Proteomes" id="UP000281498">
    <property type="component" value="Unassembled WGS sequence"/>
</dbReference>
<comment type="caution">
    <text evidence="3">The sequence shown here is derived from an EMBL/GenBank/DDBJ whole genome shotgun (WGS) entry which is preliminary data.</text>
</comment>
<evidence type="ECO:0000313" key="4">
    <source>
        <dbReference type="Proteomes" id="UP000281498"/>
    </source>
</evidence>
<evidence type="ECO:0000256" key="2">
    <source>
        <dbReference type="ARBA" id="ARBA00023002"/>
    </source>
</evidence>
<evidence type="ECO:0000256" key="1">
    <source>
        <dbReference type="ARBA" id="ARBA00006484"/>
    </source>
</evidence>
<dbReference type="GO" id="GO:0030497">
    <property type="term" value="P:fatty acid elongation"/>
    <property type="evidence" value="ECO:0007669"/>
    <property type="project" value="TreeGrafter"/>
</dbReference>
<gene>
    <name evidence="3" type="ORF">CR203_14550</name>
</gene>
<dbReference type="EMBL" id="PDOE01000006">
    <property type="protein sequence ID" value="RKL66514.1"/>
    <property type="molecule type" value="Genomic_DNA"/>
</dbReference>
<accession>A0A3A9K093</accession>
<dbReference type="SUPFAM" id="SSF51735">
    <property type="entry name" value="NAD(P)-binding Rossmann-fold domains"/>
    <property type="match status" value="1"/>
</dbReference>
<evidence type="ECO:0000313" key="3">
    <source>
        <dbReference type="EMBL" id="RKL66514.1"/>
    </source>
</evidence>
<dbReference type="NCBIfam" id="NF009466">
    <property type="entry name" value="PRK12826.1-2"/>
    <property type="match status" value="1"/>
</dbReference>
<dbReference type="OrthoDB" id="9803333at2"/>